<feature type="transmembrane region" description="Helical" evidence="10">
    <location>
        <begin position="142"/>
        <end position="163"/>
    </location>
</feature>
<evidence type="ECO:0000256" key="7">
    <source>
        <dbReference type="ARBA" id="ARBA00022989"/>
    </source>
</evidence>
<dbReference type="GO" id="GO:0015188">
    <property type="term" value="F:L-isoleucine transmembrane transporter activity"/>
    <property type="evidence" value="ECO:0007669"/>
    <property type="project" value="TreeGrafter"/>
</dbReference>
<dbReference type="AlphaFoldDB" id="A0A318K1I7"/>
<feature type="transmembrane region" description="Helical" evidence="10">
    <location>
        <begin position="73"/>
        <end position="90"/>
    </location>
</feature>
<evidence type="ECO:0000256" key="6">
    <source>
        <dbReference type="ARBA" id="ARBA00022970"/>
    </source>
</evidence>
<evidence type="ECO:0000256" key="3">
    <source>
        <dbReference type="ARBA" id="ARBA00022475"/>
    </source>
</evidence>
<feature type="transmembrane region" description="Helical" evidence="10">
    <location>
        <begin position="273"/>
        <end position="294"/>
    </location>
</feature>
<evidence type="ECO:0000256" key="2">
    <source>
        <dbReference type="ARBA" id="ARBA00022448"/>
    </source>
</evidence>
<comment type="subcellular location">
    <subcellularLocation>
        <location evidence="1">Cell membrane</location>
        <topology evidence="1">Multi-pass membrane protein</topology>
    </subcellularLocation>
</comment>
<keyword evidence="2" id="KW-0813">Transport</keyword>
<dbReference type="GO" id="GO:0015808">
    <property type="term" value="P:L-alanine transport"/>
    <property type="evidence" value="ECO:0007669"/>
    <property type="project" value="TreeGrafter"/>
</dbReference>
<keyword evidence="8 10" id="KW-0472">Membrane</keyword>
<dbReference type="GO" id="GO:0042941">
    <property type="term" value="P:D-alanine transmembrane transport"/>
    <property type="evidence" value="ECO:0007669"/>
    <property type="project" value="TreeGrafter"/>
</dbReference>
<feature type="transmembrane region" description="Helical" evidence="10">
    <location>
        <begin position="46"/>
        <end position="66"/>
    </location>
</feature>
<feature type="transmembrane region" description="Helical" evidence="10">
    <location>
        <begin position="325"/>
        <end position="344"/>
    </location>
</feature>
<dbReference type="GO" id="GO:0005886">
    <property type="term" value="C:plasma membrane"/>
    <property type="evidence" value="ECO:0007669"/>
    <property type="project" value="UniProtKB-SubCell"/>
</dbReference>
<feature type="transmembrane region" description="Helical" evidence="10">
    <location>
        <begin position="301"/>
        <end position="319"/>
    </location>
</feature>
<keyword evidence="6" id="KW-0029">Amino-acid transport</keyword>
<dbReference type="EMBL" id="QJKF01000007">
    <property type="protein sequence ID" value="PXX62464.1"/>
    <property type="molecule type" value="Genomic_DNA"/>
</dbReference>
<reference evidence="11 12" key="1">
    <citation type="submission" date="2018-05" db="EMBL/GenBank/DDBJ databases">
        <title>Genomic Encyclopedia of Type Strains, Phase IV (KMG-IV): sequencing the most valuable type-strain genomes for metagenomic binning, comparative biology and taxonomic classification.</title>
        <authorList>
            <person name="Goeker M."/>
        </authorList>
    </citation>
    <scope>NUCLEOTIDE SEQUENCE [LARGE SCALE GENOMIC DNA]</scope>
    <source>
        <strain evidence="11 12">DSM 44704</strain>
    </source>
</reference>
<dbReference type="PANTHER" id="PTHR11795:SF371">
    <property type="entry name" value="HIGH-AFFINITY BRANCHED-CHAIN AMINO ACID TRANSPORT SYSTEM PERMEASE PROTEIN LIVH"/>
    <property type="match status" value="1"/>
</dbReference>
<sequence length="352" mass="37273">MYEGELRMTSIALAGAVQLAGGSIDFNYEGVIHDFWRLTVDGLSYGAIYALVAVGYTLVYGVLRLINFAHSEIFMLGLFGQYVGLMLLGFSPSGDVYSQGIILTITYLALAMIFGMAVSGAAAVGLERVAYRPLRRRGAKPLIFLITAIGASFVIQEIVHFVLPKIWPKLGGTNAQKPIMLVEATKQFSFGGADITNVTLVIIGAAVILAIATELLINQTKFGRGIRAVAQDPDTATLMGVSRERIIMLTFLIGGVLAGAAALLYALKIPNGIIYSGGFILGIKAFSAAVLGGIGNLRGALLGGLLLGLAENYGQILFGTEWRDVVAFVVLVLVLMIRPTGILGESLGKARA</sequence>
<feature type="transmembrane region" description="Helical" evidence="10">
    <location>
        <begin position="195"/>
        <end position="217"/>
    </location>
</feature>
<keyword evidence="3" id="KW-1003">Cell membrane</keyword>
<dbReference type="InterPro" id="IPR001851">
    <property type="entry name" value="ABC_transp_permease"/>
</dbReference>
<keyword evidence="5 10" id="KW-0812">Transmembrane</keyword>
<dbReference type="Pfam" id="PF02653">
    <property type="entry name" value="BPD_transp_2"/>
    <property type="match status" value="1"/>
</dbReference>
<dbReference type="PANTHER" id="PTHR11795">
    <property type="entry name" value="BRANCHED-CHAIN AMINO ACID TRANSPORT SYSTEM PERMEASE PROTEIN LIVH"/>
    <property type="match status" value="1"/>
</dbReference>
<evidence type="ECO:0000256" key="1">
    <source>
        <dbReference type="ARBA" id="ARBA00004651"/>
    </source>
</evidence>
<name>A0A318K1I7_9NOCA</name>
<keyword evidence="4" id="KW-0997">Cell inner membrane</keyword>
<keyword evidence="12" id="KW-1185">Reference proteome</keyword>
<evidence type="ECO:0000256" key="10">
    <source>
        <dbReference type="SAM" id="Phobius"/>
    </source>
</evidence>
<comment type="caution">
    <text evidence="11">The sequence shown here is derived from an EMBL/GenBank/DDBJ whole genome shotgun (WGS) entry which is preliminary data.</text>
</comment>
<dbReference type="CDD" id="cd06582">
    <property type="entry name" value="TM_PBP1_LivH_like"/>
    <property type="match status" value="1"/>
</dbReference>
<dbReference type="GO" id="GO:1903806">
    <property type="term" value="P:L-isoleucine import across plasma membrane"/>
    <property type="evidence" value="ECO:0007669"/>
    <property type="project" value="TreeGrafter"/>
</dbReference>
<organism evidence="11 12">
    <name type="scientific">Nocardia tenerifensis</name>
    <dbReference type="NCBI Taxonomy" id="228006"/>
    <lineage>
        <taxon>Bacteria</taxon>
        <taxon>Bacillati</taxon>
        <taxon>Actinomycetota</taxon>
        <taxon>Actinomycetes</taxon>
        <taxon>Mycobacteriales</taxon>
        <taxon>Nocardiaceae</taxon>
        <taxon>Nocardia</taxon>
    </lineage>
</organism>
<gene>
    <name evidence="11" type="ORF">DFR70_107333</name>
</gene>
<comment type="similarity">
    <text evidence="9">Belongs to the binding-protein-dependent transport system permease family. LivHM subfamily.</text>
</comment>
<evidence type="ECO:0000313" key="12">
    <source>
        <dbReference type="Proteomes" id="UP000247569"/>
    </source>
</evidence>
<evidence type="ECO:0000313" key="11">
    <source>
        <dbReference type="EMBL" id="PXX62464.1"/>
    </source>
</evidence>
<evidence type="ECO:0000256" key="4">
    <source>
        <dbReference type="ARBA" id="ARBA00022519"/>
    </source>
</evidence>
<dbReference type="InterPro" id="IPR052157">
    <property type="entry name" value="BCAA_transport_permease"/>
</dbReference>
<feature type="transmembrane region" description="Helical" evidence="10">
    <location>
        <begin position="96"/>
        <end position="121"/>
    </location>
</feature>
<evidence type="ECO:0000256" key="9">
    <source>
        <dbReference type="ARBA" id="ARBA00037998"/>
    </source>
</evidence>
<keyword evidence="7 10" id="KW-1133">Transmembrane helix</keyword>
<proteinExistence type="inferred from homology"/>
<dbReference type="Proteomes" id="UP000247569">
    <property type="component" value="Unassembled WGS sequence"/>
</dbReference>
<evidence type="ECO:0000256" key="5">
    <source>
        <dbReference type="ARBA" id="ARBA00022692"/>
    </source>
</evidence>
<dbReference type="GO" id="GO:0015190">
    <property type="term" value="F:L-leucine transmembrane transporter activity"/>
    <property type="evidence" value="ECO:0007669"/>
    <property type="project" value="TreeGrafter"/>
</dbReference>
<accession>A0A318K1I7</accession>
<feature type="transmembrane region" description="Helical" evidence="10">
    <location>
        <begin position="246"/>
        <end position="267"/>
    </location>
</feature>
<dbReference type="GO" id="GO:0015192">
    <property type="term" value="F:L-phenylalanine transmembrane transporter activity"/>
    <property type="evidence" value="ECO:0007669"/>
    <property type="project" value="TreeGrafter"/>
</dbReference>
<evidence type="ECO:0000256" key="8">
    <source>
        <dbReference type="ARBA" id="ARBA00023136"/>
    </source>
</evidence>
<dbReference type="GO" id="GO:0005304">
    <property type="term" value="F:L-valine transmembrane transporter activity"/>
    <property type="evidence" value="ECO:0007669"/>
    <property type="project" value="TreeGrafter"/>
</dbReference>
<protein>
    <submittedName>
        <fullName evidence="11">Amino acid/amide ABC transporter membrane protein 1 (HAAT family)</fullName>
    </submittedName>
</protein>